<feature type="transmembrane region" description="Helical" evidence="2">
    <location>
        <begin position="180"/>
        <end position="198"/>
    </location>
</feature>
<name>A0A849CFP3_9NOCA</name>
<proteinExistence type="predicted"/>
<feature type="compositionally biased region" description="Pro residues" evidence="1">
    <location>
        <begin position="556"/>
        <end position="575"/>
    </location>
</feature>
<dbReference type="EMBL" id="JABELX010000025">
    <property type="protein sequence ID" value="NNH75670.1"/>
    <property type="molecule type" value="Genomic_DNA"/>
</dbReference>
<keyword evidence="2" id="KW-1133">Transmembrane helix</keyword>
<evidence type="ECO:0000256" key="1">
    <source>
        <dbReference type="SAM" id="MobiDB-lite"/>
    </source>
</evidence>
<feature type="transmembrane region" description="Helical" evidence="2">
    <location>
        <begin position="296"/>
        <end position="319"/>
    </location>
</feature>
<feature type="compositionally biased region" description="Pro residues" evidence="1">
    <location>
        <begin position="495"/>
        <end position="505"/>
    </location>
</feature>
<feature type="compositionally biased region" description="Basic residues" evidence="1">
    <location>
        <begin position="594"/>
        <end position="607"/>
    </location>
</feature>
<dbReference type="RefSeq" id="WP_170264396.1">
    <property type="nucleotide sequence ID" value="NZ_JABELX010000025.1"/>
</dbReference>
<dbReference type="PANTHER" id="PTHR48125">
    <property type="entry name" value="LP07818P1"/>
    <property type="match status" value="1"/>
</dbReference>
<feature type="transmembrane region" description="Helical" evidence="2">
    <location>
        <begin position="236"/>
        <end position="257"/>
    </location>
</feature>
<feature type="transmembrane region" description="Helical" evidence="2">
    <location>
        <begin position="331"/>
        <end position="353"/>
    </location>
</feature>
<dbReference type="Pfam" id="PF19590">
    <property type="entry name" value="TrbL_3"/>
    <property type="match status" value="1"/>
</dbReference>
<organism evidence="3 4">
    <name type="scientific">Nocardia uniformis</name>
    <dbReference type="NCBI Taxonomy" id="53432"/>
    <lineage>
        <taxon>Bacteria</taxon>
        <taxon>Bacillati</taxon>
        <taxon>Actinomycetota</taxon>
        <taxon>Actinomycetes</taxon>
        <taxon>Mycobacteriales</taxon>
        <taxon>Nocardiaceae</taxon>
        <taxon>Nocardia</taxon>
    </lineage>
</organism>
<evidence type="ECO:0000313" key="4">
    <source>
        <dbReference type="Proteomes" id="UP000586827"/>
    </source>
</evidence>
<dbReference type="AlphaFoldDB" id="A0A849CFP3"/>
<feature type="compositionally biased region" description="Polar residues" evidence="1">
    <location>
        <begin position="72"/>
        <end position="81"/>
    </location>
</feature>
<dbReference type="InterPro" id="IPR045782">
    <property type="entry name" value="TrbL_3"/>
</dbReference>
<accession>A0A849CFP3</accession>
<gene>
    <name evidence="3" type="ORF">HLB23_38460</name>
</gene>
<feature type="compositionally biased region" description="Low complexity" evidence="1">
    <location>
        <begin position="59"/>
        <end position="71"/>
    </location>
</feature>
<dbReference type="Proteomes" id="UP000586827">
    <property type="component" value="Unassembled WGS sequence"/>
</dbReference>
<feature type="compositionally biased region" description="Pro residues" evidence="1">
    <location>
        <begin position="41"/>
        <end position="58"/>
    </location>
</feature>
<feature type="region of interest" description="Disordered" evidence="1">
    <location>
        <begin position="390"/>
        <end position="410"/>
    </location>
</feature>
<evidence type="ECO:0000313" key="3">
    <source>
        <dbReference type="EMBL" id="NNH75670.1"/>
    </source>
</evidence>
<sequence>MAARHRVGTAPPIAKRALVVLLALAAILLCGNGISSAEPATPTPAPPTLTTPTPPATVTPPTTGGIPAPVTQQQRPYSPSPSGGGADESDCGVSDISACVAGAIDGFFRRLVESAFNPVLELLSKHLLTTPEPDQLPRVGELWDSSWQLVLAMYGLIVIAAGVLLMLHETLQTRWGWRELGPRLVVGFIAGAMSMILATKAIQFANGLTVAVAGDGLEPDSTAAAFRSMMDVGDGAATGLFVTLMLVALIVVLTILLITWVIRLVITVVLVASAPLAMMCYALPGLDAVARWWWRAFGACLAIQVVQSLVLIVGLRVFLSPNWSWFGPTPNGMISIIVATAMALLLVKIPFWLLSVLKIGNGRGMVSSAVRGFVMYKTLGLLKGTGRSAAAASRMGKPKPTGRPIPTPDPYAKVRATRSGQLMLPLHGVRRVPPPPAPQPRIPAAASIPVAAPQGQQLMLPLPQFHGGVNLGPTPVLGRNGQYQLPIPVQRVPKPVAPPTPPVARPLPGTRSPQPKQLAFDYSAAAPSPPDPYAKVRPTRSGQYPLPIEVRRTSPPRTPTPPPPRTATPPTPPPRVSSSAGRQLHLPLPDLPVRRRGPRRTPGKGSK</sequence>
<protein>
    <submittedName>
        <fullName evidence="3">Uncharacterized protein</fullName>
    </submittedName>
</protein>
<feature type="transmembrane region" description="Helical" evidence="2">
    <location>
        <begin position="147"/>
        <end position="168"/>
    </location>
</feature>
<feature type="region of interest" description="Disordered" evidence="1">
    <location>
        <begin position="38"/>
        <end position="89"/>
    </location>
</feature>
<dbReference type="PANTHER" id="PTHR48125:SF12">
    <property type="entry name" value="AT HOOK TRANSCRIPTION FACTOR FAMILY-RELATED"/>
    <property type="match status" value="1"/>
</dbReference>
<evidence type="ECO:0000256" key="2">
    <source>
        <dbReference type="SAM" id="Phobius"/>
    </source>
</evidence>
<comment type="caution">
    <text evidence="3">The sequence shown here is derived from an EMBL/GenBank/DDBJ whole genome shotgun (WGS) entry which is preliminary data.</text>
</comment>
<keyword evidence="2" id="KW-0812">Transmembrane</keyword>
<reference evidence="3 4" key="1">
    <citation type="submission" date="2020-05" db="EMBL/GenBank/DDBJ databases">
        <title>MicrobeNet Type strains.</title>
        <authorList>
            <person name="Nicholson A.C."/>
        </authorList>
    </citation>
    <scope>NUCLEOTIDE SEQUENCE [LARGE SCALE GENOMIC DNA]</scope>
    <source>
        <strain evidence="3 4">JCM 3224</strain>
    </source>
</reference>
<feature type="transmembrane region" description="Helical" evidence="2">
    <location>
        <begin position="264"/>
        <end position="284"/>
    </location>
</feature>
<keyword evidence="2" id="KW-0472">Membrane</keyword>
<feature type="region of interest" description="Disordered" evidence="1">
    <location>
        <begin position="491"/>
        <end position="607"/>
    </location>
</feature>
<keyword evidence="4" id="KW-1185">Reference proteome</keyword>